<evidence type="ECO:0000313" key="2">
    <source>
        <dbReference type="EMBL" id="MBU5438364.1"/>
    </source>
</evidence>
<feature type="transmembrane region" description="Helical" evidence="1">
    <location>
        <begin position="103"/>
        <end position="129"/>
    </location>
</feature>
<feature type="transmembrane region" description="Helical" evidence="1">
    <location>
        <begin position="21"/>
        <end position="39"/>
    </location>
</feature>
<accession>A0ABS6E6H0</accession>
<dbReference type="Pfam" id="PF12730">
    <property type="entry name" value="ABC2_membrane_4"/>
    <property type="match status" value="1"/>
</dbReference>
<sequence>MKNGIIVEWKKIRHKNMLKTSLVIIFLFITIIVLKDIFINLRVRELGIESWIISLDTILIFMIIPAISGILYTSMINSEYAERTIVNYISAIVNRNTFIMSKLIAWMFCHLLMVLIVCLVAYIGSLVIFPTTDLMMRFYDFGVHFLKSALFSFFSLALLVPISIFQRSSYVPSIVATLGIAAVGVSATYLTGILPFILPWTAAFILSQPISVPNNLKILGYVIIIVFSLLFYILGLVMINRQDM</sequence>
<name>A0ABS6E6H0_9FIRM</name>
<feature type="transmembrane region" description="Helical" evidence="1">
    <location>
        <begin position="141"/>
        <end position="162"/>
    </location>
</feature>
<comment type="caution">
    <text evidence="2">The sequence shown here is derived from an EMBL/GenBank/DDBJ whole genome shotgun (WGS) entry which is preliminary data.</text>
</comment>
<keyword evidence="1" id="KW-1133">Transmembrane helix</keyword>
<evidence type="ECO:0000256" key="1">
    <source>
        <dbReference type="SAM" id="Phobius"/>
    </source>
</evidence>
<keyword evidence="1" id="KW-0812">Transmembrane</keyword>
<organism evidence="2 3">
    <name type="scientific">Tissierella simiarum</name>
    <dbReference type="NCBI Taxonomy" id="2841534"/>
    <lineage>
        <taxon>Bacteria</taxon>
        <taxon>Bacillati</taxon>
        <taxon>Bacillota</taxon>
        <taxon>Tissierellia</taxon>
        <taxon>Tissierellales</taxon>
        <taxon>Tissierellaceae</taxon>
        <taxon>Tissierella</taxon>
    </lineage>
</organism>
<proteinExistence type="predicted"/>
<dbReference type="Proteomes" id="UP000749471">
    <property type="component" value="Unassembled WGS sequence"/>
</dbReference>
<feature type="transmembrane region" description="Helical" evidence="1">
    <location>
        <begin position="51"/>
        <end position="73"/>
    </location>
</feature>
<dbReference type="EMBL" id="JAHLPM010000008">
    <property type="protein sequence ID" value="MBU5438364.1"/>
    <property type="molecule type" value="Genomic_DNA"/>
</dbReference>
<keyword evidence="3" id="KW-1185">Reference proteome</keyword>
<dbReference type="RefSeq" id="WP_216519442.1">
    <property type="nucleotide sequence ID" value="NZ_JAHLPM010000008.1"/>
</dbReference>
<feature type="transmembrane region" description="Helical" evidence="1">
    <location>
        <begin position="218"/>
        <end position="239"/>
    </location>
</feature>
<keyword evidence="1" id="KW-0472">Membrane</keyword>
<feature type="transmembrane region" description="Helical" evidence="1">
    <location>
        <begin position="174"/>
        <end position="198"/>
    </location>
</feature>
<gene>
    <name evidence="2" type="ORF">KQI42_10110</name>
</gene>
<protein>
    <submittedName>
        <fullName evidence="2">ABC transporter permease</fullName>
    </submittedName>
</protein>
<evidence type="ECO:0000313" key="3">
    <source>
        <dbReference type="Proteomes" id="UP000749471"/>
    </source>
</evidence>
<reference evidence="2 3" key="1">
    <citation type="submission" date="2021-06" db="EMBL/GenBank/DDBJ databases">
        <authorList>
            <person name="Sun Q."/>
            <person name="Li D."/>
        </authorList>
    </citation>
    <scope>NUCLEOTIDE SEQUENCE [LARGE SCALE GENOMIC DNA]</scope>
    <source>
        <strain evidence="2 3">MSJ-40</strain>
    </source>
</reference>